<dbReference type="Pfam" id="PF02542">
    <property type="entry name" value="YgbB"/>
    <property type="match status" value="1"/>
</dbReference>
<dbReference type="PANTHER" id="PTHR43181:SF1">
    <property type="entry name" value="2-C-METHYL-D-ERYTHRITOL 2,4-CYCLODIPHOSPHATE SYNTHASE, CHLOROPLASTIC"/>
    <property type="match status" value="1"/>
</dbReference>
<keyword evidence="7" id="KW-0456">Lyase</keyword>
<evidence type="ECO:0000256" key="4">
    <source>
        <dbReference type="ARBA" id="ARBA00012579"/>
    </source>
</evidence>
<comment type="catalytic activity">
    <reaction evidence="1">
        <text>4-CDP-2-C-methyl-D-erythritol 2-phosphate = 2-C-methyl-D-erythritol 2,4-cyclic diphosphate + CMP</text>
        <dbReference type="Rhea" id="RHEA:23864"/>
        <dbReference type="ChEBI" id="CHEBI:57919"/>
        <dbReference type="ChEBI" id="CHEBI:58483"/>
        <dbReference type="ChEBI" id="CHEBI:60377"/>
        <dbReference type="EC" id="4.6.1.12"/>
    </reaction>
</comment>
<proteinExistence type="inferred from homology"/>
<accession>A0A382DIE8</accession>
<dbReference type="InterPro" id="IPR003526">
    <property type="entry name" value="MECDP_synthase"/>
</dbReference>
<dbReference type="FunFam" id="3.30.1330.50:FF:000001">
    <property type="entry name" value="2-C-methyl-D-erythritol 2,4-cyclodiphosphate synthase"/>
    <property type="match status" value="1"/>
</dbReference>
<dbReference type="HAMAP" id="MF_00107">
    <property type="entry name" value="IspF"/>
    <property type="match status" value="1"/>
</dbReference>
<dbReference type="PROSITE" id="PS01350">
    <property type="entry name" value="ISPF"/>
    <property type="match status" value="1"/>
</dbReference>
<keyword evidence="6" id="KW-0414">Isoprene biosynthesis</keyword>
<gene>
    <name evidence="9" type="ORF">METZ01_LOCUS190247</name>
</gene>
<protein>
    <recommendedName>
        <fullName evidence="4">2-C-methyl-D-erythritol 2,4-cyclodiphosphate synthase</fullName>
        <ecNumber evidence="4">4.6.1.12</ecNumber>
    </recommendedName>
</protein>
<dbReference type="GO" id="GO:0046872">
    <property type="term" value="F:metal ion binding"/>
    <property type="evidence" value="ECO:0007669"/>
    <property type="project" value="UniProtKB-KW"/>
</dbReference>
<dbReference type="GO" id="GO:0016114">
    <property type="term" value="P:terpenoid biosynthetic process"/>
    <property type="evidence" value="ECO:0007669"/>
    <property type="project" value="InterPro"/>
</dbReference>
<evidence type="ECO:0000259" key="8">
    <source>
        <dbReference type="Pfam" id="PF02542"/>
    </source>
</evidence>
<keyword evidence="5" id="KW-0479">Metal-binding</keyword>
<name>A0A382DIE8_9ZZZZ</name>
<evidence type="ECO:0000256" key="3">
    <source>
        <dbReference type="ARBA" id="ARBA00004709"/>
    </source>
</evidence>
<dbReference type="PANTHER" id="PTHR43181">
    <property type="entry name" value="2-C-METHYL-D-ERYTHRITOL 2,4-CYCLODIPHOSPHATE SYNTHASE, CHLOROPLASTIC"/>
    <property type="match status" value="1"/>
</dbReference>
<dbReference type="GO" id="GO:0008685">
    <property type="term" value="F:2-C-methyl-D-erythritol 2,4-cyclodiphosphate synthase activity"/>
    <property type="evidence" value="ECO:0007669"/>
    <property type="project" value="UniProtKB-EC"/>
</dbReference>
<dbReference type="InterPro" id="IPR036571">
    <property type="entry name" value="MECDP_synthase_sf"/>
</dbReference>
<dbReference type="EC" id="4.6.1.12" evidence="4"/>
<evidence type="ECO:0000256" key="1">
    <source>
        <dbReference type="ARBA" id="ARBA00000200"/>
    </source>
</evidence>
<dbReference type="InterPro" id="IPR020555">
    <property type="entry name" value="MECDP_synthase_CS"/>
</dbReference>
<evidence type="ECO:0000313" key="9">
    <source>
        <dbReference type="EMBL" id="SVB37393.1"/>
    </source>
</evidence>
<evidence type="ECO:0000256" key="7">
    <source>
        <dbReference type="ARBA" id="ARBA00023239"/>
    </source>
</evidence>
<dbReference type="GO" id="GO:0019288">
    <property type="term" value="P:isopentenyl diphosphate biosynthetic process, methylerythritol 4-phosphate pathway"/>
    <property type="evidence" value="ECO:0007669"/>
    <property type="project" value="UniProtKB-UniPathway"/>
</dbReference>
<organism evidence="9">
    <name type="scientific">marine metagenome</name>
    <dbReference type="NCBI Taxonomy" id="408172"/>
    <lineage>
        <taxon>unclassified sequences</taxon>
        <taxon>metagenomes</taxon>
        <taxon>ecological metagenomes</taxon>
    </lineage>
</organism>
<dbReference type="AlphaFoldDB" id="A0A382DIE8"/>
<dbReference type="CDD" id="cd00554">
    <property type="entry name" value="MECDP_synthase"/>
    <property type="match status" value="1"/>
</dbReference>
<feature type="domain" description="2-C-methyl-D-erythritol 2,4-cyclodiphosphate synthase" evidence="8">
    <location>
        <begin position="7"/>
        <end position="160"/>
    </location>
</feature>
<comment type="pathway">
    <text evidence="3">Isoprenoid biosynthesis; isopentenyl diphosphate biosynthesis via DXP pathway; isopentenyl diphosphate from 1-deoxy-D-xylulose 5-phosphate: step 4/6.</text>
</comment>
<dbReference type="UniPathway" id="UPA00056">
    <property type="reaction ID" value="UER00095"/>
</dbReference>
<comment type="cofactor">
    <cofactor evidence="2">
        <name>a divalent metal cation</name>
        <dbReference type="ChEBI" id="CHEBI:60240"/>
    </cofactor>
</comment>
<dbReference type="Gene3D" id="3.30.1330.50">
    <property type="entry name" value="2-C-methyl-D-erythritol 2,4-cyclodiphosphate synthase"/>
    <property type="match status" value="1"/>
</dbReference>
<reference evidence="9" key="1">
    <citation type="submission" date="2018-05" db="EMBL/GenBank/DDBJ databases">
        <authorList>
            <person name="Lanie J.A."/>
            <person name="Ng W.-L."/>
            <person name="Kazmierczak K.M."/>
            <person name="Andrzejewski T.M."/>
            <person name="Davidsen T.M."/>
            <person name="Wayne K.J."/>
            <person name="Tettelin H."/>
            <person name="Glass J.I."/>
            <person name="Rusch D."/>
            <person name="Podicherti R."/>
            <person name="Tsui H.-C.T."/>
            <person name="Winkler M.E."/>
        </authorList>
    </citation>
    <scope>NUCLEOTIDE SEQUENCE</scope>
</reference>
<evidence type="ECO:0000256" key="2">
    <source>
        <dbReference type="ARBA" id="ARBA00001968"/>
    </source>
</evidence>
<evidence type="ECO:0000256" key="6">
    <source>
        <dbReference type="ARBA" id="ARBA00023229"/>
    </source>
</evidence>
<sequence>MPQPYGFRVGFGYDAHQLVKGRALILGGVDIPFDRGLLGHSDADVLAHAIGDALLGAAALGDIGRHFPDTDEQYREVDSLWLLQQIVMRIADAGFEIGNVDATVVAQRPKLAPHIDAMRQQLSRALGIDRNGVSVKATTSERLGFMGREEGIAAQAVVLIVAKNA</sequence>
<dbReference type="SUPFAM" id="SSF69765">
    <property type="entry name" value="IpsF-like"/>
    <property type="match status" value="1"/>
</dbReference>
<evidence type="ECO:0000256" key="5">
    <source>
        <dbReference type="ARBA" id="ARBA00022723"/>
    </source>
</evidence>
<dbReference type="NCBIfam" id="TIGR00151">
    <property type="entry name" value="ispF"/>
    <property type="match status" value="1"/>
</dbReference>
<dbReference type="EMBL" id="UINC01039221">
    <property type="protein sequence ID" value="SVB37393.1"/>
    <property type="molecule type" value="Genomic_DNA"/>
</dbReference>